<dbReference type="GO" id="GO:0004674">
    <property type="term" value="F:protein serine/threonine kinase activity"/>
    <property type="evidence" value="ECO:0007669"/>
    <property type="project" value="UniProtKB-KW"/>
</dbReference>
<dbReference type="PANTHER" id="PTHR24356:SF1">
    <property type="entry name" value="SERINE_THREONINE-PROTEIN KINASE GREATWALL"/>
    <property type="match status" value="1"/>
</dbReference>
<evidence type="ECO:0000256" key="2">
    <source>
        <dbReference type="ARBA" id="ARBA00022527"/>
    </source>
</evidence>
<evidence type="ECO:0000259" key="9">
    <source>
        <dbReference type="PROSITE" id="PS50011"/>
    </source>
</evidence>
<dbReference type="EC" id="2.7.11.1" evidence="1"/>
<sequence>MPFKNMFGFMKKGKAADVPREVVVDVAVRVEVTRARVGNAGTVALGAEEMLKEGLEAQGPVHVRIMFDENGEVASCGMEHLEIAQAAPTSLSCATTLVGSPQLTSFANAATDMAAEGKTTAPSTPCATVISRMTTTKAPKAATLVDGKRVLTVDDFRIIHVLGEGGQGLVLLVQDQVTDGLFALKVISKGSFKYLDHVSRVFVEQDAMRAVAGNPSFVGIKGTFEDEDNFLILMEYYPCGDLHSKIQAEGRLPTWMARRYAAQVILAMEDLHRKRIIHRDIKPKNILISDLDEAVISDFGIARMFGRTAEEQPWRKMEECWELKEDLPPTEEDLRKAAEGRPDTTVAECGTFQYLAPEMPYREYSYEVDVWAFAVTLFEMLHGRRPFGYDDGLTKWTARINAVFAIIKIDDDIDPGAADLLRTIFHKDEMLRPSWADIKEHQFFDPINWDEVACRKPMPFKKAPKDLRPESLVQFVHLGRPYAQEQTLVITRFLSYVDRSTI</sequence>
<comment type="catalytic activity">
    <reaction evidence="8">
        <text>L-seryl-[protein] + ATP = O-phospho-L-seryl-[protein] + ADP + H(+)</text>
        <dbReference type="Rhea" id="RHEA:17989"/>
        <dbReference type="Rhea" id="RHEA-COMP:9863"/>
        <dbReference type="Rhea" id="RHEA-COMP:11604"/>
        <dbReference type="ChEBI" id="CHEBI:15378"/>
        <dbReference type="ChEBI" id="CHEBI:29999"/>
        <dbReference type="ChEBI" id="CHEBI:30616"/>
        <dbReference type="ChEBI" id="CHEBI:83421"/>
        <dbReference type="ChEBI" id="CHEBI:456216"/>
        <dbReference type="EC" id="2.7.11.1"/>
    </reaction>
</comment>
<dbReference type="HOGENOM" id="CLU_543077_0_0_1"/>
<dbReference type="OrthoDB" id="2750689at2759"/>
<dbReference type="AlphaFoldDB" id="A0A060SVB5"/>
<evidence type="ECO:0000313" key="11">
    <source>
        <dbReference type="Proteomes" id="UP000029665"/>
    </source>
</evidence>
<feature type="domain" description="Protein kinase" evidence="9">
    <location>
        <begin position="156"/>
        <end position="444"/>
    </location>
</feature>
<evidence type="ECO:0000256" key="1">
    <source>
        <dbReference type="ARBA" id="ARBA00012513"/>
    </source>
</evidence>
<keyword evidence="6" id="KW-0067">ATP-binding</keyword>
<dbReference type="InterPro" id="IPR011009">
    <property type="entry name" value="Kinase-like_dom_sf"/>
</dbReference>
<keyword evidence="5" id="KW-0418">Kinase</keyword>
<dbReference type="InterPro" id="IPR050236">
    <property type="entry name" value="Ser_Thr_kinase_AGC"/>
</dbReference>
<evidence type="ECO:0000256" key="4">
    <source>
        <dbReference type="ARBA" id="ARBA00022741"/>
    </source>
</evidence>
<dbReference type="PROSITE" id="PS00108">
    <property type="entry name" value="PROTEIN_KINASE_ST"/>
    <property type="match status" value="1"/>
</dbReference>
<dbReference type="PANTHER" id="PTHR24356">
    <property type="entry name" value="SERINE/THREONINE-PROTEIN KINASE"/>
    <property type="match status" value="1"/>
</dbReference>
<dbReference type="Gene3D" id="1.10.510.10">
    <property type="entry name" value="Transferase(Phosphotransferase) domain 1"/>
    <property type="match status" value="1"/>
</dbReference>
<dbReference type="SUPFAM" id="SSF56112">
    <property type="entry name" value="Protein kinase-like (PK-like)"/>
    <property type="match status" value="1"/>
</dbReference>
<evidence type="ECO:0000256" key="5">
    <source>
        <dbReference type="ARBA" id="ARBA00022777"/>
    </source>
</evidence>
<gene>
    <name evidence="10" type="ORF">BN946_scf184937.g17</name>
</gene>
<protein>
    <recommendedName>
        <fullName evidence="1">non-specific serine/threonine protein kinase</fullName>
        <ecNumber evidence="1">2.7.11.1</ecNumber>
    </recommendedName>
</protein>
<dbReference type="GO" id="GO:0035556">
    <property type="term" value="P:intracellular signal transduction"/>
    <property type="evidence" value="ECO:0007669"/>
    <property type="project" value="TreeGrafter"/>
</dbReference>
<dbReference type="SMART" id="SM00220">
    <property type="entry name" value="S_TKc"/>
    <property type="match status" value="1"/>
</dbReference>
<dbReference type="Proteomes" id="UP000029665">
    <property type="component" value="Unassembled WGS sequence"/>
</dbReference>
<comment type="catalytic activity">
    <reaction evidence="7">
        <text>L-threonyl-[protein] + ATP = O-phospho-L-threonyl-[protein] + ADP + H(+)</text>
        <dbReference type="Rhea" id="RHEA:46608"/>
        <dbReference type="Rhea" id="RHEA-COMP:11060"/>
        <dbReference type="Rhea" id="RHEA-COMP:11605"/>
        <dbReference type="ChEBI" id="CHEBI:15378"/>
        <dbReference type="ChEBI" id="CHEBI:30013"/>
        <dbReference type="ChEBI" id="CHEBI:30616"/>
        <dbReference type="ChEBI" id="CHEBI:61977"/>
        <dbReference type="ChEBI" id="CHEBI:456216"/>
        <dbReference type="EC" id="2.7.11.1"/>
    </reaction>
</comment>
<reference evidence="10" key="1">
    <citation type="submission" date="2014-01" db="EMBL/GenBank/DDBJ databases">
        <title>The genome of the white-rot fungus Pycnoporus cinnabarinus: a basidiomycete model with a versatile arsenal for lignocellulosic biomass breakdown.</title>
        <authorList>
            <person name="Levasseur A."/>
            <person name="Lomascolo A."/>
            <person name="Ruiz-Duenas F.J."/>
            <person name="Uzan E."/>
            <person name="Piumi F."/>
            <person name="Kues U."/>
            <person name="Ram A.F.J."/>
            <person name="Murat C."/>
            <person name="Haon M."/>
            <person name="Benoit I."/>
            <person name="Arfi Y."/>
            <person name="Chevret D."/>
            <person name="Drula E."/>
            <person name="Kwon M.J."/>
            <person name="Gouret P."/>
            <person name="Lesage-Meessen L."/>
            <person name="Lombard V."/>
            <person name="Mariette J."/>
            <person name="Noirot C."/>
            <person name="Park J."/>
            <person name="Patyshakuliyeva A."/>
            <person name="Wieneger R.A.B."/>
            <person name="Wosten H.A.B."/>
            <person name="Martin F."/>
            <person name="Coutinho P.M."/>
            <person name="de Vries R."/>
            <person name="Martinez A.T."/>
            <person name="Klopp C."/>
            <person name="Pontarotti P."/>
            <person name="Henrissat B."/>
            <person name="Record E."/>
        </authorList>
    </citation>
    <scope>NUCLEOTIDE SEQUENCE [LARGE SCALE GENOMIC DNA]</scope>
    <source>
        <strain evidence="10">BRFM137</strain>
    </source>
</reference>
<keyword evidence="4" id="KW-0547">Nucleotide-binding</keyword>
<evidence type="ECO:0000256" key="7">
    <source>
        <dbReference type="ARBA" id="ARBA00047899"/>
    </source>
</evidence>
<dbReference type="STRING" id="5643.A0A060SVB5"/>
<dbReference type="InterPro" id="IPR008271">
    <property type="entry name" value="Ser/Thr_kinase_AS"/>
</dbReference>
<evidence type="ECO:0000256" key="3">
    <source>
        <dbReference type="ARBA" id="ARBA00022679"/>
    </source>
</evidence>
<comment type="caution">
    <text evidence="10">The sequence shown here is derived from an EMBL/GenBank/DDBJ whole genome shotgun (WGS) entry which is preliminary data.</text>
</comment>
<keyword evidence="2" id="KW-0723">Serine/threonine-protein kinase</keyword>
<dbReference type="GO" id="GO:0005524">
    <property type="term" value="F:ATP binding"/>
    <property type="evidence" value="ECO:0007669"/>
    <property type="project" value="UniProtKB-KW"/>
</dbReference>
<dbReference type="PROSITE" id="PS50011">
    <property type="entry name" value="PROTEIN_KINASE_DOM"/>
    <property type="match status" value="1"/>
</dbReference>
<dbReference type="Pfam" id="PF00069">
    <property type="entry name" value="Pkinase"/>
    <property type="match status" value="1"/>
</dbReference>
<name>A0A060SVB5_PYCCI</name>
<accession>A0A060SVB5</accession>
<keyword evidence="11" id="KW-1185">Reference proteome</keyword>
<dbReference type="EMBL" id="CCBP010000370">
    <property type="protein sequence ID" value="CDO76403.1"/>
    <property type="molecule type" value="Genomic_DNA"/>
</dbReference>
<organism evidence="10 11">
    <name type="scientific">Pycnoporus cinnabarinus</name>
    <name type="common">Cinnabar-red polypore</name>
    <name type="synonym">Trametes cinnabarina</name>
    <dbReference type="NCBI Taxonomy" id="5643"/>
    <lineage>
        <taxon>Eukaryota</taxon>
        <taxon>Fungi</taxon>
        <taxon>Dikarya</taxon>
        <taxon>Basidiomycota</taxon>
        <taxon>Agaricomycotina</taxon>
        <taxon>Agaricomycetes</taxon>
        <taxon>Polyporales</taxon>
        <taxon>Polyporaceae</taxon>
        <taxon>Trametes</taxon>
    </lineage>
</organism>
<dbReference type="InterPro" id="IPR000719">
    <property type="entry name" value="Prot_kinase_dom"/>
</dbReference>
<evidence type="ECO:0000313" key="10">
    <source>
        <dbReference type="EMBL" id="CDO76403.1"/>
    </source>
</evidence>
<evidence type="ECO:0000256" key="6">
    <source>
        <dbReference type="ARBA" id="ARBA00022840"/>
    </source>
</evidence>
<evidence type="ECO:0000256" key="8">
    <source>
        <dbReference type="ARBA" id="ARBA00048679"/>
    </source>
</evidence>
<keyword evidence="3" id="KW-0808">Transferase</keyword>
<proteinExistence type="predicted"/>
<dbReference type="OMA" id="EYYPCGD"/>
<dbReference type="Gene3D" id="3.30.200.20">
    <property type="entry name" value="Phosphorylase Kinase, domain 1"/>
    <property type="match status" value="1"/>
</dbReference>